<evidence type="ECO:0000256" key="2">
    <source>
        <dbReference type="ARBA" id="ARBA00023015"/>
    </source>
</evidence>
<keyword evidence="3" id="KW-0238">DNA-binding</keyword>
<evidence type="ECO:0000259" key="5">
    <source>
        <dbReference type="PROSITE" id="PS50931"/>
    </source>
</evidence>
<dbReference type="InterPro" id="IPR036388">
    <property type="entry name" value="WH-like_DNA-bd_sf"/>
</dbReference>
<dbReference type="SUPFAM" id="SSF53850">
    <property type="entry name" value="Periplasmic binding protein-like II"/>
    <property type="match status" value="1"/>
</dbReference>
<reference evidence="6 7" key="1">
    <citation type="submission" date="2024-03" db="EMBL/GenBank/DDBJ databases">
        <title>Community enrichment and isolation of bacterial strains for fucoidan degradation.</title>
        <authorList>
            <person name="Sichert A."/>
        </authorList>
    </citation>
    <scope>NUCLEOTIDE SEQUENCE [LARGE SCALE GENOMIC DNA]</scope>
    <source>
        <strain evidence="6 7">AS12</strain>
    </source>
</reference>
<gene>
    <name evidence="6" type="ORF">WNY77_01245</name>
</gene>
<proteinExistence type="inferred from homology"/>
<comment type="caution">
    <text evidence="6">The sequence shown here is derived from an EMBL/GenBank/DDBJ whole genome shotgun (WGS) entry which is preliminary data.</text>
</comment>
<dbReference type="PANTHER" id="PTHR30126">
    <property type="entry name" value="HTH-TYPE TRANSCRIPTIONAL REGULATOR"/>
    <property type="match status" value="1"/>
</dbReference>
<evidence type="ECO:0000256" key="3">
    <source>
        <dbReference type="ARBA" id="ARBA00023125"/>
    </source>
</evidence>
<organism evidence="6 7">
    <name type="scientific">Paraglaciecola mesophila</name>
    <dbReference type="NCBI Taxonomy" id="197222"/>
    <lineage>
        <taxon>Bacteria</taxon>
        <taxon>Pseudomonadati</taxon>
        <taxon>Pseudomonadota</taxon>
        <taxon>Gammaproteobacteria</taxon>
        <taxon>Alteromonadales</taxon>
        <taxon>Alteromonadaceae</taxon>
        <taxon>Paraglaciecola</taxon>
    </lineage>
</organism>
<feature type="domain" description="HTH lysR-type" evidence="5">
    <location>
        <begin position="5"/>
        <end position="62"/>
    </location>
</feature>
<evidence type="ECO:0000256" key="1">
    <source>
        <dbReference type="ARBA" id="ARBA00009437"/>
    </source>
</evidence>
<dbReference type="InterPro" id="IPR036390">
    <property type="entry name" value="WH_DNA-bd_sf"/>
</dbReference>
<keyword evidence="2" id="KW-0805">Transcription regulation</keyword>
<dbReference type="Pfam" id="PF03466">
    <property type="entry name" value="LysR_substrate"/>
    <property type="match status" value="1"/>
</dbReference>
<dbReference type="SUPFAM" id="SSF46785">
    <property type="entry name" value="Winged helix' DNA-binding domain"/>
    <property type="match status" value="1"/>
</dbReference>
<sequence>MRHAVTLEALRVLDAIHSKGSFAAAADALFKVPSALTYTISKLEADLGVALFDRKGQRAILTPAGKLVLNEGGEILRAANDLEERVQQLESGWESKLVISKDTIISEAPLLKLIAEFCTLDKHVEITLIEEALGGGWDALQSNRADIALGVTGELPKGQYDVALLGELEFVFAVSAEHPLADFIGLIEGQHIRQYPYIVVADSSRTLPGRTSGLFDNKQLIRVSSMKSKAQAQAAGIGVGFLPIHIAKPYLDNGSLVAKGTSLPRPPIPIYFAKEKSTAGKAAQWFWERLSQYNWLGSLS</sequence>
<accession>A0ABU9SRA9</accession>
<keyword evidence="4" id="KW-0804">Transcription</keyword>
<dbReference type="Gene3D" id="3.40.190.290">
    <property type="match status" value="1"/>
</dbReference>
<evidence type="ECO:0000256" key="4">
    <source>
        <dbReference type="ARBA" id="ARBA00023163"/>
    </source>
</evidence>
<comment type="similarity">
    <text evidence="1">Belongs to the LysR transcriptional regulatory family.</text>
</comment>
<dbReference type="EMBL" id="JBBMQS010000001">
    <property type="protein sequence ID" value="MEM5496011.1"/>
    <property type="molecule type" value="Genomic_DNA"/>
</dbReference>
<evidence type="ECO:0000313" key="7">
    <source>
        <dbReference type="Proteomes" id="UP001461163"/>
    </source>
</evidence>
<name>A0ABU9SRA9_9ALTE</name>
<dbReference type="InterPro" id="IPR005119">
    <property type="entry name" value="LysR_subst-bd"/>
</dbReference>
<dbReference type="Gene3D" id="1.10.10.10">
    <property type="entry name" value="Winged helix-like DNA-binding domain superfamily/Winged helix DNA-binding domain"/>
    <property type="match status" value="1"/>
</dbReference>
<evidence type="ECO:0000313" key="6">
    <source>
        <dbReference type="EMBL" id="MEM5496011.1"/>
    </source>
</evidence>
<dbReference type="RefSeq" id="WP_342880619.1">
    <property type="nucleotide sequence ID" value="NZ_JBBMQS010000001.1"/>
</dbReference>
<dbReference type="Proteomes" id="UP001461163">
    <property type="component" value="Unassembled WGS sequence"/>
</dbReference>
<dbReference type="PANTHER" id="PTHR30126:SF4">
    <property type="entry name" value="LYSR FAMILY TRANSCRIPTIONAL REGULATOR"/>
    <property type="match status" value="1"/>
</dbReference>
<dbReference type="Pfam" id="PF00126">
    <property type="entry name" value="HTH_1"/>
    <property type="match status" value="1"/>
</dbReference>
<dbReference type="InterPro" id="IPR000847">
    <property type="entry name" value="LysR_HTH_N"/>
</dbReference>
<keyword evidence="7" id="KW-1185">Reference proteome</keyword>
<protein>
    <submittedName>
        <fullName evidence="6">LysR family transcriptional regulator</fullName>
    </submittedName>
</protein>
<dbReference type="PROSITE" id="PS50931">
    <property type="entry name" value="HTH_LYSR"/>
    <property type="match status" value="1"/>
</dbReference>